<dbReference type="InterPro" id="IPR019734">
    <property type="entry name" value="TPR_rpt"/>
</dbReference>
<dbReference type="EMBL" id="KV454209">
    <property type="protein sequence ID" value="ODQ61116.1"/>
    <property type="molecule type" value="Genomic_DNA"/>
</dbReference>
<sequence>MEHLALPNLLSARKLTNFEFVLTGAKAKRTKFQQVAHSGLIILAKSNYFNAIKSSGKNQTPENFDLNSDLLLEKPHFEDIGNENLDEQIIKKQKTDLQEIDYSTLLPVSLRSEYIPESLKALDPNNQPTLSDYDNIQLLLRLYTLRQTSPSNDALISSQLMSLVARVLYQSQNTSVNYTVFSRALWERSILETTKARTIERGILQMQSLVEEIGLKIQTKYIPSTTEVSSAATRSKFLFQLPLIPRWDLDTKLAEKFMSLGLVKSAIEIYERLGLEADVALCHASIGEESKALEIIEQRIQTHPNDARAISIKGDLTGNPEYWYKAWDMAKYVKAKVSLCKYYYYPPQGVTKNIEESIKHMRDALSINPLNFANWYFYGCLGLESSQFELAAEAFTRCVALDDSNSLAWSNLASAHVSLDRTKEAFAALKKAVATDDNKKSWRIWDNYLLVAAKLRDWDEVLLACKRLVESKKEKSGEGSIDIPIVEKLVEILVSNPYPEDECELTFFQKSCLEFTTVTLPSVITSSARLWRIIARVELWRKKPWASLDCHEKAYRAISHNPDLEVDEKVWNETVEACSDLVAAYESLGELPGKHGAGDLVCKDWKYKAKSTIKSLMSKGKQSWEDSDGWEQLTELRSGL</sequence>
<dbReference type="Gene3D" id="1.25.40.10">
    <property type="entry name" value="Tetratricopeptide repeat domain"/>
    <property type="match status" value="1"/>
</dbReference>
<dbReference type="GeneID" id="30203477"/>
<dbReference type="AlphaFoldDB" id="A0A1E3P6R4"/>
<dbReference type="STRING" id="683960.A0A1E3P6R4"/>
<evidence type="ECO:0000313" key="4">
    <source>
        <dbReference type="Proteomes" id="UP000094112"/>
    </source>
</evidence>
<organism evidence="3 4">
    <name type="scientific">Wickerhamomyces anomalus (strain ATCC 58044 / CBS 1984 / NCYC 433 / NRRL Y-366-8)</name>
    <name type="common">Yeast</name>
    <name type="synonym">Hansenula anomala</name>
    <dbReference type="NCBI Taxonomy" id="683960"/>
    <lineage>
        <taxon>Eukaryota</taxon>
        <taxon>Fungi</taxon>
        <taxon>Dikarya</taxon>
        <taxon>Ascomycota</taxon>
        <taxon>Saccharomycotina</taxon>
        <taxon>Saccharomycetes</taxon>
        <taxon>Phaffomycetales</taxon>
        <taxon>Wickerhamomycetaceae</taxon>
        <taxon>Wickerhamomyces</taxon>
    </lineage>
</organism>
<dbReference type="OrthoDB" id="1936594at2759"/>
<evidence type="ECO:0000256" key="2">
    <source>
        <dbReference type="ARBA" id="ARBA00022803"/>
    </source>
</evidence>
<dbReference type="InterPro" id="IPR044244">
    <property type="entry name" value="TTC27/Emw1"/>
</dbReference>
<dbReference type="SUPFAM" id="SSF81901">
    <property type="entry name" value="HCP-like"/>
    <property type="match status" value="1"/>
</dbReference>
<evidence type="ECO:0000256" key="1">
    <source>
        <dbReference type="ARBA" id="ARBA00022737"/>
    </source>
</evidence>
<dbReference type="Pfam" id="PF13181">
    <property type="entry name" value="TPR_8"/>
    <property type="match status" value="1"/>
</dbReference>
<protein>
    <submittedName>
        <fullName evidence="3">Uncharacterized protein</fullName>
    </submittedName>
</protein>
<reference evidence="3 4" key="1">
    <citation type="journal article" date="2016" name="Proc. Natl. Acad. Sci. U.S.A.">
        <title>Comparative genomics of biotechnologically important yeasts.</title>
        <authorList>
            <person name="Riley R."/>
            <person name="Haridas S."/>
            <person name="Wolfe K.H."/>
            <person name="Lopes M.R."/>
            <person name="Hittinger C.T."/>
            <person name="Goeker M."/>
            <person name="Salamov A.A."/>
            <person name="Wisecaver J.H."/>
            <person name="Long T.M."/>
            <person name="Calvey C.H."/>
            <person name="Aerts A.L."/>
            <person name="Barry K.W."/>
            <person name="Choi C."/>
            <person name="Clum A."/>
            <person name="Coughlan A.Y."/>
            <person name="Deshpande S."/>
            <person name="Douglass A.P."/>
            <person name="Hanson S.J."/>
            <person name="Klenk H.-P."/>
            <person name="LaButti K.M."/>
            <person name="Lapidus A."/>
            <person name="Lindquist E.A."/>
            <person name="Lipzen A.M."/>
            <person name="Meier-Kolthoff J.P."/>
            <person name="Ohm R.A."/>
            <person name="Otillar R.P."/>
            <person name="Pangilinan J.L."/>
            <person name="Peng Y."/>
            <person name="Rokas A."/>
            <person name="Rosa C.A."/>
            <person name="Scheuner C."/>
            <person name="Sibirny A.A."/>
            <person name="Slot J.C."/>
            <person name="Stielow J.B."/>
            <person name="Sun H."/>
            <person name="Kurtzman C.P."/>
            <person name="Blackwell M."/>
            <person name="Grigoriev I.V."/>
            <person name="Jeffries T.W."/>
        </authorList>
    </citation>
    <scope>NUCLEOTIDE SEQUENCE [LARGE SCALE GENOMIC DNA]</scope>
    <source>
        <strain evidence="4">ATCC 58044 / CBS 1984 / NCYC 433 / NRRL Y-366-8</strain>
    </source>
</reference>
<dbReference type="GO" id="GO:0031505">
    <property type="term" value="P:fungal-type cell wall organization"/>
    <property type="evidence" value="ECO:0007669"/>
    <property type="project" value="EnsemblFungi"/>
</dbReference>
<dbReference type="GO" id="GO:0005737">
    <property type="term" value="C:cytoplasm"/>
    <property type="evidence" value="ECO:0007669"/>
    <property type="project" value="EnsemblFungi"/>
</dbReference>
<gene>
    <name evidence="3" type="ORF">WICANDRAFT_90341</name>
</gene>
<proteinExistence type="predicted"/>
<evidence type="ECO:0000313" key="3">
    <source>
        <dbReference type="EMBL" id="ODQ61116.1"/>
    </source>
</evidence>
<dbReference type="GO" id="GO:0005634">
    <property type="term" value="C:nucleus"/>
    <property type="evidence" value="ECO:0007669"/>
    <property type="project" value="EnsemblFungi"/>
</dbReference>
<keyword evidence="4" id="KW-1185">Reference proteome</keyword>
<dbReference type="RefSeq" id="XP_019040323.1">
    <property type="nucleotide sequence ID" value="XM_019186231.1"/>
</dbReference>
<dbReference type="PANTHER" id="PTHR16193:SF0">
    <property type="entry name" value="TETRATRICOPEPTIDE REPEAT PROTEIN 27"/>
    <property type="match status" value="1"/>
</dbReference>
<dbReference type="Proteomes" id="UP000094112">
    <property type="component" value="Unassembled WGS sequence"/>
</dbReference>
<name>A0A1E3P6R4_WICAA</name>
<dbReference type="PANTHER" id="PTHR16193">
    <property type="entry name" value="TETRATRICOPEPTIDE REPEAT PROTEIN 27"/>
    <property type="match status" value="1"/>
</dbReference>
<keyword evidence="1" id="KW-0677">Repeat</keyword>
<dbReference type="InterPro" id="IPR011990">
    <property type="entry name" value="TPR-like_helical_dom_sf"/>
</dbReference>
<keyword evidence="2" id="KW-0802">TPR repeat</keyword>
<accession>A0A1E3P6R4</accession>